<evidence type="ECO:0000256" key="13">
    <source>
        <dbReference type="ARBA" id="ARBA00023306"/>
    </source>
</evidence>
<keyword evidence="12" id="KW-0206">Cytoskeleton</keyword>
<evidence type="ECO:0000256" key="6">
    <source>
        <dbReference type="ARBA" id="ARBA00022490"/>
    </source>
</evidence>
<evidence type="ECO:0000313" key="18">
    <source>
        <dbReference type="Proteomes" id="UP001152320"/>
    </source>
</evidence>
<keyword evidence="18" id="KW-1185">Reference proteome</keyword>
<feature type="domain" description="CAP-Gly" evidence="16">
    <location>
        <begin position="27"/>
        <end position="69"/>
    </location>
</feature>
<feature type="compositionally biased region" description="Low complexity" evidence="15">
    <location>
        <begin position="78"/>
        <end position="96"/>
    </location>
</feature>
<dbReference type="GO" id="GO:0000132">
    <property type="term" value="P:establishment of mitotic spindle orientation"/>
    <property type="evidence" value="ECO:0007669"/>
    <property type="project" value="TreeGrafter"/>
</dbReference>
<evidence type="ECO:0000256" key="15">
    <source>
        <dbReference type="SAM" id="MobiDB-lite"/>
    </source>
</evidence>
<dbReference type="AlphaFoldDB" id="A0A9Q0YU40"/>
<evidence type="ECO:0000256" key="1">
    <source>
        <dbReference type="ARBA" id="ARBA00004114"/>
    </source>
</evidence>
<evidence type="ECO:0000256" key="11">
    <source>
        <dbReference type="ARBA" id="ARBA00023054"/>
    </source>
</evidence>
<evidence type="ECO:0000256" key="4">
    <source>
        <dbReference type="ARBA" id="ARBA00011010"/>
    </source>
</evidence>
<proteinExistence type="inferred from homology"/>
<accession>A0A9Q0YU40</accession>
<dbReference type="PANTHER" id="PTHR18916">
    <property type="entry name" value="DYNACTIN 1-RELATED MICROTUBULE-BINDING"/>
    <property type="match status" value="1"/>
</dbReference>
<evidence type="ECO:0000313" key="17">
    <source>
        <dbReference type="EMBL" id="KAJ8026326.1"/>
    </source>
</evidence>
<dbReference type="InterPro" id="IPR000938">
    <property type="entry name" value="CAP-Gly_domain"/>
</dbReference>
<evidence type="ECO:0000256" key="3">
    <source>
        <dbReference type="ARBA" id="ARBA00004544"/>
    </source>
</evidence>
<keyword evidence="13" id="KW-0131">Cell cycle</keyword>
<evidence type="ECO:0000256" key="8">
    <source>
        <dbReference type="ARBA" id="ARBA00022701"/>
    </source>
</evidence>
<dbReference type="OrthoDB" id="2130750at2759"/>
<dbReference type="SUPFAM" id="SSF74924">
    <property type="entry name" value="Cap-Gly domain"/>
    <property type="match status" value="1"/>
</dbReference>
<dbReference type="InterPro" id="IPR036859">
    <property type="entry name" value="CAP-Gly_dom_sf"/>
</dbReference>
<dbReference type="GO" id="GO:0030424">
    <property type="term" value="C:axon"/>
    <property type="evidence" value="ECO:0007669"/>
    <property type="project" value="TreeGrafter"/>
</dbReference>
<dbReference type="GO" id="GO:0000922">
    <property type="term" value="C:spindle pole"/>
    <property type="evidence" value="ECO:0007669"/>
    <property type="project" value="TreeGrafter"/>
</dbReference>
<dbReference type="Pfam" id="PF01302">
    <property type="entry name" value="CAP_GLY"/>
    <property type="match status" value="1"/>
</dbReference>
<dbReference type="GO" id="GO:0005814">
    <property type="term" value="C:centriole"/>
    <property type="evidence" value="ECO:0007669"/>
    <property type="project" value="UniProtKB-SubCell"/>
</dbReference>
<evidence type="ECO:0000259" key="16">
    <source>
        <dbReference type="PROSITE" id="PS50245"/>
    </source>
</evidence>
<name>A0A9Q0YU40_HOLLE</name>
<gene>
    <name evidence="17" type="ORF">HOLleu_34138</name>
</gene>
<keyword evidence="10" id="KW-0243">Dynein</keyword>
<evidence type="ECO:0000256" key="14">
    <source>
        <dbReference type="SAM" id="Coils"/>
    </source>
</evidence>
<dbReference type="PROSITE" id="PS00845">
    <property type="entry name" value="CAP_GLY_1"/>
    <property type="match status" value="1"/>
</dbReference>
<dbReference type="InterPro" id="IPR022157">
    <property type="entry name" value="Dynactin"/>
</dbReference>
<dbReference type="GO" id="GO:0051301">
    <property type="term" value="P:cell division"/>
    <property type="evidence" value="ECO:0007669"/>
    <property type="project" value="UniProtKB-KW"/>
</dbReference>
<feature type="compositionally biased region" description="Low complexity" evidence="15">
    <location>
        <begin position="147"/>
        <end position="170"/>
    </location>
</feature>
<comment type="similarity">
    <text evidence="4">Belongs to the dynactin 150 kDa subunit family.</text>
</comment>
<dbReference type="SMART" id="SM01052">
    <property type="entry name" value="CAP_GLY"/>
    <property type="match status" value="1"/>
</dbReference>
<dbReference type="PROSITE" id="PS50245">
    <property type="entry name" value="CAP_GLY_2"/>
    <property type="match status" value="1"/>
</dbReference>
<comment type="subcellular location">
    <subcellularLocation>
        <location evidence="3">Cytoplasm</location>
        <location evidence="3">Cell cortex</location>
    </subcellularLocation>
    <subcellularLocation>
        <location evidence="1">Cytoplasm</location>
        <location evidence="1">Cytoskeleton</location>
        <location evidence="1">Microtubule organizing center</location>
        <location evidence="1">Centrosome</location>
        <location evidence="1">Centriole</location>
    </subcellularLocation>
    <subcellularLocation>
        <location evidence="2">Cytoplasm</location>
        <location evidence="2">Cytoskeleton</location>
        <location evidence="2">Spindle</location>
    </subcellularLocation>
</comment>
<keyword evidence="9" id="KW-0498">Mitosis</keyword>
<feature type="compositionally biased region" description="Basic and acidic residues" evidence="15">
    <location>
        <begin position="102"/>
        <end position="122"/>
    </location>
</feature>
<keyword evidence="8" id="KW-0493">Microtubule</keyword>
<evidence type="ECO:0000256" key="12">
    <source>
        <dbReference type="ARBA" id="ARBA00023212"/>
    </source>
</evidence>
<dbReference type="GO" id="GO:0030286">
    <property type="term" value="C:dynein complex"/>
    <property type="evidence" value="ECO:0007669"/>
    <property type="project" value="UniProtKB-KW"/>
</dbReference>
<comment type="caution">
    <text evidence="17">The sequence shown here is derived from an EMBL/GenBank/DDBJ whole genome shotgun (WGS) entry which is preliminary data.</text>
</comment>
<evidence type="ECO:0000256" key="9">
    <source>
        <dbReference type="ARBA" id="ARBA00022776"/>
    </source>
</evidence>
<evidence type="ECO:0000256" key="10">
    <source>
        <dbReference type="ARBA" id="ARBA00023017"/>
    </source>
</evidence>
<feature type="region of interest" description="Disordered" evidence="15">
    <location>
        <begin position="76"/>
        <end position="178"/>
    </location>
</feature>
<evidence type="ECO:0000256" key="7">
    <source>
        <dbReference type="ARBA" id="ARBA00022618"/>
    </source>
</evidence>
<evidence type="ECO:0000256" key="5">
    <source>
        <dbReference type="ARBA" id="ARBA00016574"/>
    </source>
</evidence>
<evidence type="ECO:0000256" key="2">
    <source>
        <dbReference type="ARBA" id="ARBA00004186"/>
    </source>
</evidence>
<dbReference type="EMBL" id="JAIZAY010000017">
    <property type="protein sequence ID" value="KAJ8026326.1"/>
    <property type="molecule type" value="Genomic_DNA"/>
</dbReference>
<reference evidence="17" key="1">
    <citation type="submission" date="2021-10" db="EMBL/GenBank/DDBJ databases">
        <title>Tropical sea cucumber genome reveals ecological adaptation and Cuvierian tubules defense mechanism.</title>
        <authorList>
            <person name="Chen T."/>
        </authorList>
    </citation>
    <scope>NUCLEOTIDE SEQUENCE</scope>
    <source>
        <strain evidence="17">Nanhai2018</strain>
        <tissue evidence="17">Muscle</tissue>
    </source>
</reference>
<dbReference type="Proteomes" id="UP001152320">
    <property type="component" value="Chromosome 17"/>
</dbReference>
<dbReference type="Gene3D" id="2.30.30.190">
    <property type="entry name" value="CAP Gly-rich-like domain"/>
    <property type="match status" value="1"/>
</dbReference>
<feature type="region of interest" description="Disordered" evidence="15">
    <location>
        <begin position="346"/>
        <end position="378"/>
    </location>
</feature>
<dbReference type="Pfam" id="PF12455">
    <property type="entry name" value="Dynactin"/>
    <property type="match status" value="1"/>
</dbReference>
<keyword evidence="6" id="KW-0963">Cytoplasm</keyword>
<keyword evidence="11 14" id="KW-0175">Coiled coil</keyword>
<dbReference type="GO" id="GO:0007097">
    <property type="term" value="P:nuclear migration"/>
    <property type="evidence" value="ECO:0007669"/>
    <property type="project" value="TreeGrafter"/>
</dbReference>
<keyword evidence="7" id="KW-0132">Cell division</keyword>
<dbReference type="PANTHER" id="PTHR18916:SF6">
    <property type="entry name" value="DYNACTIN SUBUNIT 1"/>
    <property type="match status" value="1"/>
</dbReference>
<dbReference type="GO" id="GO:0005874">
    <property type="term" value="C:microtubule"/>
    <property type="evidence" value="ECO:0007669"/>
    <property type="project" value="UniProtKB-KW"/>
</dbReference>
<dbReference type="GO" id="GO:0000776">
    <property type="term" value="C:kinetochore"/>
    <property type="evidence" value="ECO:0007669"/>
    <property type="project" value="TreeGrafter"/>
</dbReference>
<feature type="region of interest" description="Disordered" evidence="15">
    <location>
        <begin position="823"/>
        <end position="844"/>
    </location>
</feature>
<sequence length="1278" mass="143158">MADKPVKPGTRVEITGKGLQGRVAFVGVTSFASGKWIGVILDDAKGKNNGVVQGKKYFTCPDNHGIFVRQSQITIIDGSPGSPATTPSPSAPQSSGIPKPGAKTEKRPEFRAKLSRPADRRSSMPAYMSASRRSGLPTFKAGQSDRTSPVTPPTQTTPATTPSPAEAPQEGKGQDVSGDSEEVINLKHTVQDLQEKLETIRMKRAEDKMKLKEAEKMRIQFQQLQEFKAKMVEAKAEMEKQLQEAKKEAREAVEEKERHAEEMAGVAETIEMAALDKEMAEEKADSLQIEVDQLKDKVEELTLDLELLRSEIEQEGSDGAATSYQVKQLEQQNSRLKEALVKLRDLSNEEKQEHQKALKEKEKMGQEIKDTKAQRESASKALSEAESQILELKEQVDAALGAEEMVESLTEQNLELEEKIEKLETELADLEALNEMNEELQENNRETELELREELDLTRNQVQEANRKISQLEENITDHQETIAKFRQLTATLQEKNREMQSIHETAKEAQETSGETPAYDFTSKLVEAKVQAKAIEVEIGKLEIAQAKQHIKFLLSFMPDNFLRRGGDYDCVQVLLLIARLLAKSELVVQQIRDKAEVPEPLDRERALRHNFGEQLSFANYLTYMMTKLQTILNKYKIALTTCSVELFCKIGTLCPEMMPHERPLDNIIDLLRQDQLDETTNLEGVEKAVAYFEHLHSVHLIQENVDHTILMSDHVKMTSSASELLGLEIKKLKVFMQMNQETTDFAILLKDLDSTNADMKQFSRMIRRRLPKTSGAMEDQGGPSSLSYSSEVQASLFECSEHLYKLVTAFRKFGREAMKMSSSLSDSPGKKKPVTDSEGDVEGIPVKKMEEFAEAACSEVFAKEDKGPYQSYRETLVKAMVVMNKISTAMQNGEYDANIPQEKVVGPVERRASKVKAEICDAEGLGHKLEAKENEVKDMKRQLKLKQEEVSASSVRLGLVEKKLENASRDGEEKVHKLEQKLANSQEHLKKKEREFDLTLDHMQNDIDALEKEKQELKQRLTQLSKKTLYESLGGRPGASPIAAAVVGGGAGGETSEHVQVRDSPLLLHQVESLKKALYHVKRENTHLRARKMKAVMDELPPLIVPKKPVGIASPTGFVPIEVKDAEKATPLANQLSNLVNRSGKLMKDLQQLSSSPRVVDITHRKPGMVPVVDKAHPKHQLVERTNKLITLKQTLAQIQAETEKLVTSQRPGAQTKGDFSRFISSEFAKAQNEKTSPPCIGRITMPVVKGQESCSVEVKLSQPQLRLLHSRIIET</sequence>
<organism evidence="17 18">
    <name type="scientific">Holothuria leucospilota</name>
    <name type="common">Black long sea cucumber</name>
    <name type="synonym">Mertensiothuria leucospilota</name>
    <dbReference type="NCBI Taxonomy" id="206669"/>
    <lineage>
        <taxon>Eukaryota</taxon>
        <taxon>Metazoa</taxon>
        <taxon>Echinodermata</taxon>
        <taxon>Eleutherozoa</taxon>
        <taxon>Echinozoa</taxon>
        <taxon>Holothuroidea</taxon>
        <taxon>Aspidochirotacea</taxon>
        <taxon>Aspidochirotida</taxon>
        <taxon>Holothuriidae</taxon>
        <taxon>Holothuria</taxon>
    </lineage>
</organism>
<feature type="coiled-coil region" evidence="14">
    <location>
        <begin position="924"/>
        <end position="1029"/>
    </location>
</feature>
<protein>
    <recommendedName>
        <fullName evidence="5">Dynactin subunit 1</fullName>
    </recommendedName>
</protein>